<gene>
    <name evidence="2" type="ORF">PVBG_04815</name>
</gene>
<name>A0A0J9T0Q2_PLAV1</name>
<accession>A0A0J9T0Q2</accession>
<evidence type="ECO:0000313" key="2">
    <source>
        <dbReference type="EMBL" id="KMZ88606.1"/>
    </source>
</evidence>
<dbReference type="OrthoDB" id="379388at2759"/>
<reference evidence="2 3" key="1">
    <citation type="submission" date="2011-08" db="EMBL/GenBank/DDBJ databases">
        <title>The Genome Sequence of Plasmodium vivax Brazil I.</title>
        <authorList>
            <consortium name="The Broad Institute Genome Sequencing Platform"/>
            <consortium name="The Broad Institute Genome Sequencing Center for Infectious Disease"/>
            <person name="Neafsey D."/>
            <person name="Carlton J."/>
            <person name="Barnwell J."/>
            <person name="Collins W."/>
            <person name="Escalante A."/>
            <person name="Mullikin J."/>
            <person name="Saul A."/>
            <person name="Guigo R."/>
            <person name="Camara F."/>
            <person name="Young S.K."/>
            <person name="Zeng Q."/>
            <person name="Gargeya S."/>
            <person name="Fitzgerald M."/>
            <person name="Haas B."/>
            <person name="Abouelleil A."/>
            <person name="Alvarado L."/>
            <person name="Arachchi H.M."/>
            <person name="Berlin A."/>
            <person name="Brown A."/>
            <person name="Chapman S.B."/>
            <person name="Chen Z."/>
            <person name="Dunbar C."/>
            <person name="Freedman E."/>
            <person name="Gearin G."/>
            <person name="Gellesch M."/>
            <person name="Goldberg J."/>
            <person name="Griggs A."/>
            <person name="Gujja S."/>
            <person name="Heiman D."/>
            <person name="Howarth C."/>
            <person name="Larson L."/>
            <person name="Lui A."/>
            <person name="MacDonald P.J.P."/>
            <person name="Montmayeur A."/>
            <person name="Murphy C."/>
            <person name="Neiman D."/>
            <person name="Pearson M."/>
            <person name="Priest M."/>
            <person name="Roberts A."/>
            <person name="Saif S."/>
            <person name="Shea T."/>
            <person name="Shenoy N."/>
            <person name="Sisk P."/>
            <person name="Stolte C."/>
            <person name="Sykes S."/>
            <person name="Wortman J."/>
            <person name="Nusbaum C."/>
            <person name="Birren B."/>
        </authorList>
    </citation>
    <scope>NUCLEOTIDE SEQUENCE [LARGE SCALE GENOMIC DNA]</scope>
    <source>
        <strain evidence="2 3">Brazil I</strain>
    </source>
</reference>
<proteinExistence type="predicted"/>
<dbReference type="Proteomes" id="UP000053327">
    <property type="component" value="Unassembled WGS sequence"/>
</dbReference>
<dbReference type="AlphaFoldDB" id="A0A0J9T0Q2"/>
<evidence type="ECO:0000313" key="3">
    <source>
        <dbReference type="Proteomes" id="UP000053327"/>
    </source>
</evidence>
<dbReference type="EMBL" id="KQ234761">
    <property type="protein sequence ID" value="KMZ88606.1"/>
    <property type="molecule type" value="Genomic_DNA"/>
</dbReference>
<sequence>MYYNKITFGILNVWTTYNDFDNDVDDYKSGYSSLCYYILKDNNEELIKYSDFCMKIMRNLGVYSVERKFYAPTFERCNMLYNWIYNSIEQNKITVDIINKCFKEYNSYMDGIDKPVRCSIKSYDEYYKEPKNITLLHIFESNMHIFKDILNGQNEEYKIPCRKIVCEFVKIYKNVYKSYCNDKIPKDDKRKNTCDKLNTFKTIYNNYFFQNEYLIYKVPSLGGSEDELGAICKVDEQLSATTVAAGPEVVILPNSDQSRGDNASKVLPPKEDHVENQVSPMSRSVSTAVGTVAGASSILALLYKVNKKNSLNCMNNSV</sequence>
<protein>
    <recommendedName>
        <fullName evidence="4">Variable surface protein Vir7-like protein</fullName>
    </recommendedName>
</protein>
<organism evidence="2 3">
    <name type="scientific">Plasmodium vivax (strain Brazil I)</name>
    <dbReference type="NCBI Taxonomy" id="1033975"/>
    <lineage>
        <taxon>Eukaryota</taxon>
        <taxon>Sar</taxon>
        <taxon>Alveolata</taxon>
        <taxon>Apicomplexa</taxon>
        <taxon>Aconoidasida</taxon>
        <taxon>Haemosporida</taxon>
        <taxon>Plasmodiidae</taxon>
        <taxon>Plasmodium</taxon>
        <taxon>Plasmodium (Plasmodium)</taxon>
    </lineage>
</organism>
<feature type="region of interest" description="Disordered" evidence="1">
    <location>
        <begin position="254"/>
        <end position="281"/>
    </location>
</feature>
<evidence type="ECO:0008006" key="4">
    <source>
        <dbReference type="Google" id="ProtNLM"/>
    </source>
</evidence>
<evidence type="ECO:0000256" key="1">
    <source>
        <dbReference type="SAM" id="MobiDB-lite"/>
    </source>
</evidence>